<dbReference type="Proteomes" id="UP000078555">
    <property type="component" value="Unassembled WGS sequence"/>
</dbReference>
<dbReference type="AlphaFoldDB" id="A0A1A8YJC7"/>
<organism evidence="2 5">
    <name type="scientific">Plasmodium ovale wallikeri</name>
    <dbReference type="NCBI Taxonomy" id="864142"/>
    <lineage>
        <taxon>Eukaryota</taxon>
        <taxon>Sar</taxon>
        <taxon>Alveolata</taxon>
        <taxon>Apicomplexa</taxon>
        <taxon>Aconoidasida</taxon>
        <taxon>Haemosporida</taxon>
        <taxon>Plasmodiidae</taxon>
        <taxon>Plasmodium</taxon>
        <taxon>Plasmodium (Plasmodium)</taxon>
    </lineage>
</organism>
<gene>
    <name evidence="2" type="ORF">POVWA1_008130</name>
    <name evidence="3" type="ORF">POVWA2_008130</name>
</gene>
<dbReference type="Proteomes" id="UP000078550">
    <property type="component" value="Unassembled WGS sequence"/>
</dbReference>
<evidence type="ECO:0000256" key="1">
    <source>
        <dbReference type="SAM" id="Phobius"/>
    </source>
</evidence>
<name>A0A1A8YJC7_PLAOA</name>
<accession>A0A1A8YJC7</accession>
<protein>
    <submittedName>
        <fullName evidence="2">Uncharacterized protein</fullName>
    </submittedName>
</protein>
<keyword evidence="1" id="KW-1133">Transmembrane helix</keyword>
<keyword evidence="1" id="KW-0472">Membrane</keyword>
<keyword evidence="1" id="KW-0812">Transmembrane</keyword>
<sequence length="107" mass="11799">MEVVSGKSRYGGRFFIFAPTILASNFAAPFAVLLPSDFLFYFLRRGGVPLEVRKTVPQGHKKLGGRGSVPVFFSRERMTQAQILKRTTCCLALQGKSSLLLSPLFTA</sequence>
<evidence type="ECO:0000313" key="5">
    <source>
        <dbReference type="Proteomes" id="UP000078555"/>
    </source>
</evidence>
<evidence type="ECO:0000313" key="3">
    <source>
        <dbReference type="EMBL" id="SBT32170.1"/>
    </source>
</evidence>
<keyword evidence="5" id="KW-1185">Reference proteome</keyword>
<reference evidence="4 5" key="1">
    <citation type="submission" date="2016-05" db="EMBL/GenBank/DDBJ databases">
        <authorList>
            <person name="Naeem Raeece"/>
        </authorList>
    </citation>
    <scope>NUCLEOTIDE SEQUENCE [LARGE SCALE GENOMIC DNA]</scope>
</reference>
<evidence type="ECO:0000313" key="2">
    <source>
        <dbReference type="EMBL" id="SBT31637.1"/>
    </source>
</evidence>
<evidence type="ECO:0000313" key="4">
    <source>
        <dbReference type="Proteomes" id="UP000078550"/>
    </source>
</evidence>
<dbReference type="EMBL" id="FLRD01000023">
    <property type="protein sequence ID" value="SBT31637.1"/>
    <property type="molecule type" value="Genomic_DNA"/>
</dbReference>
<feature type="transmembrane region" description="Helical" evidence="1">
    <location>
        <begin position="14"/>
        <end position="43"/>
    </location>
</feature>
<dbReference type="EMBL" id="FLRE01000030">
    <property type="protein sequence ID" value="SBT32170.1"/>
    <property type="molecule type" value="Genomic_DNA"/>
</dbReference>
<reference evidence="2" key="2">
    <citation type="submission" date="2016-05" db="EMBL/GenBank/DDBJ databases">
        <authorList>
            <person name="Lavstsen T."/>
            <person name="Jespersen J.S."/>
        </authorList>
    </citation>
    <scope>NUCLEOTIDE SEQUENCE [LARGE SCALE GENOMIC DNA]</scope>
</reference>
<proteinExistence type="predicted"/>